<evidence type="ECO:0000256" key="2">
    <source>
        <dbReference type="ARBA" id="ARBA00022801"/>
    </source>
</evidence>
<evidence type="ECO:0000313" key="6">
    <source>
        <dbReference type="Proteomes" id="UP000295124"/>
    </source>
</evidence>
<keyword evidence="2 3" id="KW-0378">Hydrolase</keyword>
<feature type="domain" description="Carboxylesterase type B" evidence="4">
    <location>
        <begin position="24"/>
        <end position="505"/>
    </location>
</feature>
<dbReference type="OrthoDB" id="3199405at2"/>
<dbReference type="Gene3D" id="3.40.50.1820">
    <property type="entry name" value="alpha/beta hydrolase"/>
    <property type="match status" value="1"/>
</dbReference>
<dbReference type="AlphaFoldDB" id="A0A4R4ZGZ9"/>
<dbReference type="InterPro" id="IPR019826">
    <property type="entry name" value="Carboxylesterase_B_AS"/>
</dbReference>
<proteinExistence type="inferred from homology"/>
<dbReference type="InterPro" id="IPR002018">
    <property type="entry name" value="CarbesteraseB"/>
</dbReference>
<gene>
    <name evidence="5" type="ORF">E1263_21650</name>
</gene>
<feature type="signal peptide" evidence="3">
    <location>
        <begin position="1"/>
        <end position="18"/>
    </location>
</feature>
<dbReference type="EMBL" id="SMKX01000063">
    <property type="protein sequence ID" value="TDD57898.1"/>
    <property type="molecule type" value="Genomic_DNA"/>
</dbReference>
<dbReference type="Pfam" id="PF00135">
    <property type="entry name" value="COesterase"/>
    <property type="match status" value="1"/>
</dbReference>
<dbReference type="Proteomes" id="UP000295124">
    <property type="component" value="Unassembled WGS sequence"/>
</dbReference>
<reference evidence="5 6" key="1">
    <citation type="submission" date="2019-03" db="EMBL/GenBank/DDBJ databases">
        <title>Draft genome sequences of novel Actinobacteria.</title>
        <authorList>
            <person name="Sahin N."/>
            <person name="Ay H."/>
            <person name="Saygin H."/>
        </authorList>
    </citation>
    <scope>NUCLEOTIDE SEQUENCE [LARGE SCALE GENOMIC DNA]</scope>
    <source>
        <strain evidence="5 6">JCM 13523</strain>
    </source>
</reference>
<evidence type="ECO:0000256" key="3">
    <source>
        <dbReference type="RuleBase" id="RU361235"/>
    </source>
</evidence>
<dbReference type="PANTHER" id="PTHR11559">
    <property type="entry name" value="CARBOXYLESTERASE"/>
    <property type="match status" value="1"/>
</dbReference>
<dbReference type="PROSITE" id="PS00122">
    <property type="entry name" value="CARBOXYLESTERASE_B_1"/>
    <property type="match status" value="1"/>
</dbReference>
<dbReference type="RefSeq" id="WP_132170184.1">
    <property type="nucleotide sequence ID" value="NZ_SMKX01000063.1"/>
</dbReference>
<keyword evidence="6" id="KW-1185">Reference proteome</keyword>
<evidence type="ECO:0000259" key="4">
    <source>
        <dbReference type="Pfam" id="PF00135"/>
    </source>
</evidence>
<comment type="similarity">
    <text evidence="1 3">Belongs to the type-B carboxylesterase/lipase family.</text>
</comment>
<accession>A0A4R4ZGZ9</accession>
<dbReference type="InterPro" id="IPR050309">
    <property type="entry name" value="Type-B_Carboxylest/Lipase"/>
</dbReference>
<evidence type="ECO:0000256" key="1">
    <source>
        <dbReference type="ARBA" id="ARBA00005964"/>
    </source>
</evidence>
<organism evidence="5 6">
    <name type="scientific">Kribbella antibiotica</name>
    <dbReference type="NCBI Taxonomy" id="190195"/>
    <lineage>
        <taxon>Bacteria</taxon>
        <taxon>Bacillati</taxon>
        <taxon>Actinomycetota</taxon>
        <taxon>Actinomycetes</taxon>
        <taxon>Propionibacteriales</taxon>
        <taxon>Kribbellaceae</taxon>
        <taxon>Kribbella</taxon>
    </lineage>
</organism>
<comment type="caution">
    <text evidence="5">The sequence shown here is derived from an EMBL/GenBank/DDBJ whole genome shotgun (WGS) entry which is preliminary data.</text>
</comment>
<dbReference type="GO" id="GO:0016787">
    <property type="term" value="F:hydrolase activity"/>
    <property type="evidence" value="ECO:0007669"/>
    <property type="project" value="UniProtKB-KW"/>
</dbReference>
<dbReference type="SUPFAM" id="SSF53474">
    <property type="entry name" value="alpha/beta-Hydrolases"/>
    <property type="match status" value="1"/>
</dbReference>
<dbReference type="EC" id="3.1.1.-" evidence="3"/>
<feature type="chain" id="PRO_5039744063" description="Carboxylic ester hydrolase" evidence="3">
    <location>
        <begin position="19"/>
        <end position="510"/>
    </location>
</feature>
<sequence length="510" mass="54218">MKILALLLPLLLTGPAIPTVDPLIAHTQQGAVRGVDRGDHREFNGIPYAAPPLGELRWRSPAPAASWTGVRDAAGLGPRCAQAKSDTGTPPSAAEDCLFLNVTTPADGGALRPVMVWLHGGGFVEGSGGEYDPHRLSVRGDVVVLTVNYRLGIFGNFAYPGLEGSGAFGLEDQQAALRWVQRNITAFGGDPGNVTLFGQSAGGQSICAHLAAGGPFHRAIIQSSLCTTPIPANALAPGLPTVSPWESAGSVATRGQAVAATFKCTTIDCLRDKSVPELMPVFGHFAGLSYGSRTLPENPATVLAAGRMAVVPMLSGTTRDEMTYIQGLIDLANQPLTSQQYNDYLAKAFGPDARRVAARYPLRPGIAPSRTWAAVTTDSAFACPTLARNQRFARRSPTYAYEFADRTAPPTLPPVTYPYGAYHSADALYLFDLRDGATSPALTAAQHHLANAMIDYWSAFARTGDPNTPGLPHWPRLGPTGSGVQSLAHTIRRTDLSRAHQCRFWSTVEL</sequence>
<dbReference type="InterPro" id="IPR029058">
    <property type="entry name" value="AB_hydrolase_fold"/>
</dbReference>
<keyword evidence="3" id="KW-0732">Signal</keyword>
<protein>
    <recommendedName>
        <fullName evidence="3">Carboxylic ester hydrolase</fullName>
        <ecNumber evidence="3">3.1.1.-</ecNumber>
    </recommendedName>
</protein>
<name>A0A4R4ZGZ9_9ACTN</name>
<evidence type="ECO:0000313" key="5">
    <source>
        <dbReference type="EMBL" id="TDD57898.1"/>
    </source>
</evidence>